<sequence length="126" mass="13803">MQSIPAGAINNVCLVTYNTPKLLGGTAVSISNSTYESMLSSFYQSMSDDSNDQILCRKDVNGLELIPNIFYCNSTQYCCNQDGAYACCSKEISPQDVYHRLSPMADFVVIPSATVPDFTNTETKKS</sequence>
<name>A0A915IS23_ROMCU</name>
<dbReference type="WBParaSite" id="nRc.2.0.1.t17003-RA">
    <property type="protein sequence ID" value="nRc.2.0.1.t17003-RA"/>
    <property type="gene ID" value="nRc.2.0.1.g17003"/>
</dbReference>
<dbReference type="Proteomes" id="UP000887565">
    <property type="component" value="Unplaced"/>
</dbReference>
<proteinExistence type="predicted"/>
<protein>
    <submittedName>
        <fullName evidence="2">Uncharacterized protein</fullName>
    </submittedName>
</protein>
<evidence type="ECO:0000313" key="2">
    <source>
        <dbReference type="WBParaSite" id="nRc.2.0.1.t17003-RA"/>
    </source>
</evidence>
<accession>A0A915IS23</accession>
<evidence type="ECO:0000313" key="1">
    <source>
        <dbReference type="Proteomes" id="UP000887565"/>
    </source>
</evidence>
<reference evidence="2" key="1">
    <citation type="submission" date="2022-11" db="UniProtKB">
        <authorList>
            <consortium name="WormBaseParasite"/>
        </authorList>
    </citation>
    <scope>IDENTIFICATION</scope>
</reference>
<organism evidence="1 2">
    <name type="scientific">Romanomermis culicivorax</name>
    <name type="common">Nematode worm</name>
    <dbReference type="NCBI Taxonomy" id="13658"/>
    <lineage>
        <taxon>Eukaryota</taxon>
        <taxon>Metazoa</taxon>
        <taxon>Ecdysozoa</taxon>
        <taxon>Nematoda</taxon>
        <taxon>Enoplea</taxon>
        <taxon>Dorylaimia</taxon>
        <taxon>Mermithida</taxon>
        <taxon>Mermithoidea</taxon>
        <taxon>Mermithidae</taxon>
        <taxon>Romanomermis</taxon>
    </lineage>
</organism>
<keyword evidence="1" id="KW-1185">Reference proteome</keyword>
<dbReference type="AlphaFoldDB" id="A0A915IS23"/>